<dbReference type="GO" id="GO:0016614">
    <property type="term" value="F:oxidoreductase activity, acting on CH-OH group of donors"/>
    <property type="evidence" value="ECO:0007669"/>
    <property type="project" value="InterPro"/>
</dbReference>
<evidence type="ECO:0000256" key="6">
    <source>
        <dbReference type="SAM" id="MobiDB-lite"/>
    </source>
</evidence>
<comment type="cofactor">
    <cofactor evidence="1">
        <name>FAD</name>
        <dbReference type="ChEBI" id="CHEBI:57692"/>
    </cofactor>
</comment>
<dbReference type="Pfam" id="PF05199">
    <property type="entry name" value="GMC_oxred_C"/>
    <property type="match status" value="1"/>
</dbReference>
<dbReference type="Proteomes" id="UP000677152">
    <property type="component" value="Chromosome"/>
</dbReference>
<gene>
    <name evidence="9" type="ORF">KCV87_32925</name>
</gene>
<comment type="similarity">
    <text evidence="2">Belongs to the GMC oxidoreductase family.</text>
</comment>
<evidence type="ECO:0000259" key="8">
    <source>
        <dbReference type="Pfam" id="PF05199"/>
    </source>
</evidence>
<keyword evidence="5" id="KW-0560">Oxidoreductase</keyword>
<evidence type="ECO:0000256" key="3">
    <source>
        <dbReference type="ARBA" id="ARBA00022630"/>
    </source>
</evidence>
<evidence type="ECO:0000259" key="7">
    <source>
        <dbReference type="Pfam" id="PF00732"/>
    </source>
</evidence>
<proteinExistence type="inferred from homology"/>
<dbReference type="Gene3D" id="3.50.50.60">
    <property type="entry name" value="FAD/NAD(P)-binding domain"/>
    <property type="match status" value="2"/>
</dbReference>
<dbReference type="SUPFAM" id="SSF51905">
    <property type="entry name" value="FAD/NAD(P)-binding domain"/>
    <property type="match status" value="1"/>
</dbReference>
<organism evidence="9 10">
    <name type="scientific">Actinosynnema pretiosum subsp. pretiosum</name>
    <dbReference type="NCBI Taxonomy" id="103721"/>
    <lineage>
        <taxon>Bacteria</taxon>
        <taxon>Bacillati</taxon>
        <taxon>Actinomycetota</taxon>
        <taxon>Actinomycetes</taxon>
        <taxon>Pseudonocardiales</taxon>
        <taxon>Pseudonocardiaceae</taxon>
        <taxon>Actinosynnema</taxon>
    </lineage>
</organism>
<dbReference type="PANTHER" id="PTHR42784">
    <property type="entry name" value="PYRANOSE 2-OXIDASE"/>
    <property type="match status" value="1"/>
</dbReference>
<dbReference type="EMBL" id="CP073249">
    <property type="protein sequence ID" value="QUF04093.1"/>
    <property type="molecule type" value="Genomic_DNA"/>
</dbReference>
<keyword evidence="3" id="KW-0285">Flavoprotein</keyword>
<name>A0AA45L761_9PSEU</name>
<evidence type="ECO:0000256" key="1">
    <source>
        <dbReference type="ARBA" id="ARBA00001974"/>
    </source>
</evidence>
<keyword evidence="4" id="KW-0274">FAD</keyword>
<feature type="domain" description="Glucose-methanol-choline oxidoreductase N-terminal" evidence="7">
    <location>
        <begin position="260"/>
        <end position="333"/>
    </location>
</feature>
<feature type="region of interest" description="Disordered" evidence="6">
    <location>
        <begin position="132"/>
        <end position="151"/>
    </location>
</feature>
<evidence type="ECO:0000256" key="4">
    <source>
        <dbReference type="ARBA" id="ARBA00022827"/>
    </source>
</evidence>
<evidence type="ECO:0000313" key="10">
    <source>
        <dbReference type="Proteomes" id="UP000677152"/>
    </source>
</evidence>
<dbReference type="AlphaFoldDB" id="A0AA45L761"/>
<feature type="domain" description="Glucose-methanol-choline oxidoreductase C-terminal" evidence="8">
    <location>
        <begin position="397"/>
        <end position="518"/>
    </location>
</feature>
<reference evidence="9" key="1">
    <citation type="submission" date="2021-04" db="EMBL/GenBank/DDBJ databases">
        <title>Genomic sequence of Actinosynnema pretiosum subsp. pretiosum ATCC 31280 (C-14919).</title>
        <authorList>
            <person name="Bai L."/>
            <person name="Wang X."/>
            <person name="Xiao Y."/>
        </authorList>
    </citation>
    <scope>NUCLEOTIDE SEQUENCE</scope>
    <source>
        <strain evidence="9">ATCC 31280</strain>
    </source>
</reference>
<evidence type="ECO:0000256" key="5">
    <source>
        <dbReference type="ARBA" id="ARBA00023002"/>
    </source>
</evidence>
<dbReference type="GO" id="GO:0050660">
    <property type="term" value="F:flavin adenine dinucleotide binding"/>
    <property type="evidence" value="ECO:0007669"/>
    <property type="project" value="InterPro"/>
</dbReference>
<dbReference type="SUPFAM" id="SSF54373">
    <property type="entry name" value="FAD-linked reductases, C-terminal domain"/>
    <property type="match status" value="1"/>
</dbReference>
<dbReference type="Pfam" id="PF00732">
    <property type="entry name" value="GMC_oxred_N"/>
    <property type="match status" value="1"/>
</dbReference>
<evidence type="ECO:0000256" key="2">
    <source>
        <dbReference type="ARBA" id="ARBA00010790"/>
    </source>
</evidence>
<sequence length="528" mass="56671">MPNSERTFIRTTWGLTRRKDKRKARGAVSAGCGLELTRPVPHYREMLSQTTVPDRRHSADVVVIGFGLVGSVLARRLTESGARVLLVDSGSAAAIPGGTHLRNQPACRSDRTYHYDLVRALLRPASVPRANGGLTGRALPPTPDGKGVNAGQRARDNLVGARVTNVLGGMGILWNCVAPRLNPAVEHWEGIDGDEWSTLYRYAEDALAVGTSVSSGRQERVLGLLADLGARPAPVAARHHGAGVRWTGPAEVLPADGSWQLIPELSVQRLTHRNGRVVSADAVALDTGERVVIEAGAFVVATGGLRAPALLWASGIHSEERSALGHYLADHPVSYGQLVLDQDLAEDDADPFVIIPIDGDRPFHSLLLCDAYDANLLEGRVDERLIVSLYWYSLSRPRHENRIRFTGQAFDATGLPQPTFEYTTTEADRAVARAALEDLRATAGRLGEFLPSSQPRVLSPGSSLHVMGTTRMGVADDGHSVADTHGRVWGFDNLYLGGTGLIPSATATNPTLAACALAVRTADRVRRG</sequence>
<accession>A0AA45L761</accession>
<dbReference type="InterPro" id="IPR036188">
    <property type="entry name" value="FAD/NAD-bd_sf"/>
</dbReference>
<dbReference type="InterPro" id="IPR000172">
    <property type="entry name" value="GMC_OxRdtase_N"/>
</dbReference>
<dbReference type="InterPro" id="IPR007867">
    <property type="entry name" value="GMC_OxRtase_C"/>
</dbReference>
<dbReference type="InterPro" id="IPR051473">
    <property type="entry name" value="P2Ox-like"/>
</dbReference>
<evidence type="ECO:0000313" key="9">
    <source>
        <dbReference type="EMBL" id="QUF04093.1"/>
    </source>
</evidence>
<protein>
    <submittedName>
        <fullName evidence="9">GMC family oxidoreductase N-terminal domain-containing protein</fullName>
    </submittedName>
</protein>
<dbReference type="PANTHER" id="PTHR42784:SF1">
    <property type="entry name" value="PYRANOSE 2-OXIDASE"/>
    <property type="match status" value="1"/>
</dbReference>